<dbReference type="PANTHER" id="PTHR11352">
    <property type="entry name" value="PROLIFERATING CELL NUCLEAR ANTIGEN"/>
    <property type="match status" value="1"/>
</dbReference>
<dbReference type="InterPro" id="IPR022648">
    <property type="entry name" value="Pr_cel_nuc_antig_N"/>
</dbReference>
<reference evidence="12" key="2">
    <citation type="submission" date="2025-09" db="UniProtKB">
        <authorList>
            <consortium name="Ensembl"/>
        </authorList>
    </citation>
    <scope>IDENTIFICATION</scope>
</reference>
<sequence length="246" mass="27457">MFEARLTPGLILKKVLNALKDLITEACWDVSSSVISLQSMDSSHVSLVHLNLRSDGFDWYRCDRTLAMGVNLTRSCPKILRCAGNEDIITLSANDTAETLLMFETENQEKVSDYETKLMDLDVDSSEQEHNCVVKMPSSEFSRICRDLSQIGDAVLITCAEGGVQFSASGELGTGNIKLSQTNIVDNEDESVNIEIKEPVWLIFTLNYLNFFSRATPLSPTRLPSALMEYMIADIGHIKYYLAPKN</sequence>
<keyword evidence="13" id="KW-1185">Reference proteome</keyword>
<comment type="function">
    <text evidence="8">This protein is an auxiliary protein of DNA polymerase delta and is involved in the control of eukaryotic DNA replication by increasing the polymerase's processivity during elongation of the leading strand.</text>
</comment>
<dbReference type="SUPFAM" id="SSF55979">
    <property type="entry name" value="DNA clamp"/>
    <property type="match status" value="2"/>
</dbReference>
<evidence type="ECO:0000256" key="1">
    <source>
        <dbReference type="ARBA" id="ARBA00004123"/>
    </source>
</evidence>
<dbReference type="InterPro" id="IPR046938">
    <property type="entry name" value="DNA_clamp_sf"/>
</dbReference>
<keyword evidence="5 9" id="KW-0238">DNA-binding</keyword>
<dbReference type="GO" id="GO:0006275">
    <property type="term" value="P:regulation of DNA replication"/>
    <property type="evidence" value="ECO:0007669"/>
    <property type="project" value="InterPro"/>
</dbReference>
<proteinExistence type="inferred from homology"/>
<dbReference type="AlphaFoldDB" id="A0A8C8H4P6"/>
<dbReference type="GO" id="GO:0003677">
    <property type="term" value="F:DNA binding"/>
    <property type="evidence" value="ECO:0007669"/>
    <property type="project" value="UniProtKB-KW"/>
</dbReference>
<gene>
    <name evidence="12" type="primary">PCNA</name>
</gene>
<evidence type="ECO:0000256" key="4">
    <source>
        <dbReference type="ARBA" id="ARBA00022705"/>
    </source>
</evidence>
<evidence type="ECO:0000256" key="2">
    <source>
        <dbReference type="ARBA" id="ARBA00010462"/>
    </source>
</evidence>
<accession>A0A8C8H4P6</accession>
<dbReference type="Ensembl" id="ENSOTST00005064293.2">
    <property type="protein sequence ID" value="ENSOTSP00005059076.1"/>
    <property type="gene ID" value="ENSOTSG00005028438.2"/>
</dbReference>
<dbReference type="GO" id="GO:0043626">
    <property type="term" value="C:PCNA complex"/>
    <property type="evidence" value="ECO:0007669"/>
    <property type="project" value="TreeGrafter"/>
</dbReference>
<dbReference type="GO" id="GO:0009617">
    <property type="term" value="P:response to bacterium"/>
    <property type="evidence" value="ECO:0007669"/>
    <property type="project" value="Ensembl"/>
</dbReference>
<comment type="subunit">
    <text evidence="7">Homotrimer. Forms a complex with activator 1 heteropentamer in the presence of ATP. Component of the replisome complex.</text>
</comment>
<dbReference type="Pfam" id="PF02747">
    <property type="entry name" value="PCNA_C"/>
    <property type="match status" value="1"/>
</dbReference>
<organism evidence="12 13">
    <name type="scientific">Oncorhynchus tshawytscha</name>
    <name type="common">Chinook salmon</name>
    <name type="synonym">Salmo tshawytscha</name>
    <dbReference type="NCBI Taxonomy" id="74940"/>
    <lineage>
        <taxon>Eukaryota</taxon>
        <taxon>Metazoa</taxon>
        <taxon>Chordata</taxon>
        <taxon>Craniata</taxon>
        <taxon>Vertebrata</taxon>
        <taxon>Euteleostomi</taxon>
        <taxon>Actinopterygii</taxon>
        <taxon>Neopterygii</taxon>
        <taxon>Teleostei</taxon>
        <taxon>Protacanthopterygii</taxon>
        <taxon>Salmoniformes</taxon>
        <taxon>Salmonidae</taxon>
        <taxon>Salmoninae</taxon>
        <taxon>Oncorhynchus</taxon>
    </lineage>
</organism>
<dbReference type="GO" id="GO:0006272">
    <property type="term" value="P:leading strand elongation"/>
    <property type="evidence" value="ECO:0007669"/>
    <property type="project" value="TreeGrafter"/>
</dbReference>
<evidence type="ECO:0000256" key="8">
    <source>
        <dbReference type="RuleBase" id="RU000641"/>
    </source>
</evidence>
<evidence type="ECO:0000256" key="7">
    <source>
        <dbReference type="ARBA" id="ARBA00063226"/>
    </source>
</evidence>
<comment type="subcellular location">
    <subcellularLocation>
        <location evidence="1 8">Nucleus</location>
    </subcellularLocation>
</comment>
<name>A0A8C8H4P6_ONCTS</name>
<dbReference type="PANTHER" id="PTHR11352:SF0">
    <property type="entry name" value="PROLIFERATING CELL NUCLEAR ANTIGEN"/>
    <property type="match status" value="1"/>
</dbReference>
<evidence type="ECO:0000313" key="13">
    <source>
        <dbReference type="Proteomes" id="UP000694402"/>
    </source>
</evidence>
<dbReference type="Proteomes" id="UP000694402">
    <property type="component" value="Unassembled WGS sequence"/>
</dbReference>
<reference evidence="12" key="1">
    <citation type="submission" date="2025-08" db="UniProtKB">
        <authorList>
            <consortium name="Ensembl"/>
        </authorList>
    </citation>
    <scope>IDENTIFICATION</scope>
</reference>
<evidence type="ECO:0000256" key="5">
    <source>
        <dbReference type="ARBA" id="ARBA00023125"/>
    </source>
</evidence>
<dbReference type="GO" id="GO:0019985">
    <property type="term" value="P:translesion synthesis"/>
    <property type="evidence" value="ECO:0007669"/>
    <property type="project" value="TreeGrafter"/>
</dbReference>
<feature type="domain" description="Proliferating cell nuclear antigen PCNA N-terminal" evidence="10">
    <location>
        <begin position="1"/>
        <end position="125"/>
    </location>
</feature>
<dbReference type="GO" id="GO:0014823">
    <property type="term" value="P:response to activity"/>
    <property type="evidence" value="ECO:0007669"/>
    <property type="project" value="Ensembl"/>
</dbReference>
<keyword evidence="4 9" id="KW-0235">DNA replication</keyword>
<dbReference type="PRINTS" id="PR00339">
    <property type="entry name" value="PCNACYCLIN"/>
</dbReference>
<evidence type="ECO:0000256" key="9">
    <source>
        <dbReference type="RuleBase" id="RU003671"/>
    </source>
</evidence>
<keyword evidence="3" id="KW-1017">Isopeptide bond</keyword>
<keyword evidence="6 8" id="KW-0539">Nucleus</keyword>
<dbReference type="GO" id="GO:0030337">
    <property type="term" value="F:DNA polymerase processivity factor activity"/>
    <property type="evidence" value="ECO:0007669"/>
    <property type="project" value="InterPro"/>
</dbReference>
<evidence type="ECO:0000259" key="10">
    <source>
        <dbReference type="Pfam" id="PF00705"/>
    </source>
</evidence>
<dbReference type="NCBIfam" id="TIGR00590">
    <property type="entry name" value="pcna"/>
    <property type="match status" value="1"/>
</dbReference>
<evidence type="ECO:0000313" key="12">
    <source>
        <dbReference type="Ensembl" id="ENSOTSP00005059076.1"/>
    </source>
</evidence>
<dbReference type="GeneTree" id="ENSGT00390000004965"/>
<protein>
    <recommendedName>
        <fullName evidence="8">DNA sliding clamp PCNA</fullName>
    </recommendedName>
</protein>
<feature type="domain" description="Proliferating cell nuclear antigen PCNA C-terminal" evidence="11">
    <location>
        <begin position="127"/>
        <end position="245"/>
    </location>
</feature>
<evidence type="ECO:0000256" key="6">
    <source>
        <dbReference type="ARBA" id="ARBA00023242"/>
    </source>
</evidence>
<dbReference type="InterPro" id="IPR000730">
    <property type="entry name" value="Pr_cel_nuc_antig"/>
</dbReference>
<dbReference type="InterPro" id="IPR022649">
    <property type="entry name" value="Pr_cel_nuc_antig_C"/>
</dbReference>
<evidence type="ECO:0000256" key="3">
    <source>
        <dbReference type="ARBA" id="ARBA00022499"/>
    </source>
</evidence>
<dbReference type="CDD" id="cd00577">
    <property type="entry name" value="PCNA"/>
    <property type="match status" value="1"/>
</dbReference>
<dbReference type="Gene3D" id="3.10.150.10">
    <property type="entry name" value="DNA Polymerase III, subunit A, domain 2"/>
    <property type="match status" value="2"/>
</dbReference>
<evidence type="ECO:0000259" key="11">
    <source>
        <dbReference type="Pfam" id="PF02747"/>
    </source>
</evidence>
<dbReference type="FunFam" id="3.70.10.10:FF:000001">
    <property type="entry name" value="Proliferating cell nuclear antigen"/>
    <property type="match status" value="1"/>
</dbReference>
<comment type="similarity">
    <text evidence="2 9">Belongs to the PCNA family.</text>
</comment>
<dbReference type="GO" id="GO:0006298">
    <property type="term" value="P:mismatch repair"/>
    <property type="evidence" value="ECO:0007669"/>
    <property type="project" value="TreeGrafter"/>
</dbReference>
<dbReference type="Pfam" id="PF00705">
    <property type="entry name" value="PCNA_N"/>
    <property type="match status" value="1"/>
</dbReference>